<dbReference type="InterPro" id="IPR009022">
    <property type="entry name" value="EFG_III"/>
</dbReference>
<protein>
    <recommendedName>
        <fullName evidence="2 8">Elongation factor G</fullName>
        <shortName evidence="8">EF-G</shortName>
    </recommendedName>
</protein>
<keyword evidence="5 8" id="KW-0251">Elongation factor</keyword>
<dbReference type="Proteomes" id="UP000014155">
    <property type="component" value="Unassembled WGS sequence"/>
</dbReference>
<dbReference type="CDD" id="cd16262">
    <property type="entry name" value="EFG_III"/>
    <property type="match status" value="1"/>
</dbReference>
<dbReference type="InterPro" id="IPR035649">
    <property type="entry name" value="EFG_V"/>
</dbReference>
<dbReference type="InterPro" id="IPR005225">
    <property type="entry name" value="Small_GTP-bd"/>
</dbReference>
<keyword evidence="6 8" id="KW-0648">Protein biosynthesis</keyword>
<dbReference type="CDD" id="cd01434">
    <property type="entry name" value="EFG_mtEFG1_IV"/>
    <property type="match status" value="1"/>
</dbReference>
<dbReference type="FunFam" id="3.30.70.240:FF:000001">
    <property type="entry name" value="Elongation factor G"/>
    <property type="match status" value="1"/>
</dbReference>
<evidence type="ECO:0000313" key="11">
    <source>
        <dbReference type="Proteomes" id="UP000014155"/>
    </source>
</evidence>
<dbReference type="InterPro" id="IPR005517">
    <property type="entry name" value="Transl_elong_EFG/EF2_IV"/>
</dbReference>
<evidence type="ECO:0000256" key="3">
    <source>
        <dbReference type="ARBA" id="ARBA00022490"/>
    </source>
</evidence>
<keyword evidence="11" id="KW-1185">Reference proteome</keyword>
<dbReference type="SUPFAM" id="SSF54211">
    <property type="entry name" value="Ribosomal protein S5 domain 2-like"/>
    <property type="match status" value="1"/>
</dbReference>
<dbReference type="CDD" id="cd01886">
    <property type="entry name" value="EF-G"/>
    <property type="match status" value="1"/>
</dbReference>
<dbReference type="STRING" id="1195236.CTER_4154"/>
<dbReference type="SMART" id="SM00889">
    <property type="entry name" value="EFG_IV"/>
    <property type="match status" value="1"/>
</dbReference>
<evidence type="ECO:0000256" key="5">
    <source>
        <dbReference type="ARBA" id="ARBA00022768"/>
    </source>
</evidence>
<dbReference type="InterPro" id="IPR014721">
    <property type="entry name" value="Ribsml_uS5_D2-typ_fold_subgr"/>
</dbReference>
<dbReference type="AlphaFoldDB" id="S0FUU2"/>
<dbReference type="InterPro" id="IPR009000">
    <property type="entry name" value="Transl_B-barrel_sf"/>
</dbReference>
<keyword evidence="7 8" id="KW-0342">GTP-binding</keyword>
<dbReference type="GO" id="GO:0005737">
    <property type="term" value="C:cytoplasm"/>
    <property type="evidence" value="ECO:0007669"/>
    <property type="project" value="UniProtKB-SubCell"/>
</dbReference>
<dbReference type="SUPFAM" id="SSF52540">
    <property type="entry name" value="P-loop containing nucleoside triphosphate hydrolases"/>
    <property type="match status" value="1"/>
</dbReference>
<dbReference type="InterPro" id="IPR000795">
    <property type="entry name" value="T_Tr_GTP-bd_dom"/>
</dbReference>
<dbReference type="SUPFAM" id="SSF50447">
    <property type="entry name" value="Translation proteins"/>
    <property type="match status" value="1"/>
</dbReference>
<evidence type="ECO:0000256" key="6">
    <source>
        <dbReference type="ARBA" id="ARBA00022917"/>
    </source>
</evidence>
<dbReference type="eggNOG" id="COG0480">
    <property type="taxonomic scope" value="Bacteria"/>
</dbReference>
<comment type="function">
    <text evidence="8">Catalyzes the GTP-dependent ribosomal translocation step during translation elongation. During this step, the ribosome changes from the pre-translocational (PRE) to the post-translocational (POST) state as the newly formed A-site-bound peptidyl-tRNA and P-site-bound deacylated tRNA move to the P and E sites, respectively. Catalyzes the coordinated movement of the two tRNA molecules, the mRNA and conformational changes in the ribosome.</text>
</comment>
<dbReference type="EMBL" id="AORV01000007">
    <property type="protein sequence ID" value="EMS74081.1"/>
    <property type="molecule type" value="Genomic_DNA"/>
</dbReference>
<dbReference type="NCBIfam" id="NF009379">
    <property type="entry name" value="PRK12740.1-3"/>
    <property type="match status" value="1"/>
</dbReference>
<dbReference type="GO" id="GO:0032790">
    <property type="term" value="P:ribosome disassembly"/>
    <property type="evidence" value="ECO:0007669"/>
    <property type="project" value="TreeGrafter"/>
</dbReference>
<dbReference type="PATRIC" id="fig|1195236.3.peg.184"/>
<dbReference type="InterPro" id="IPR020568">
    <property type="entry name" value="Ribosomal_Su5_D2-typ_SF"/>
</dbReference>
<dbReference type="CDD" id="cd04088">
    <property type="entry name" value="EFG_mtEFG_II"/>
    <property type="match status" value="1"/>
</dbReference>
<dbReference type="FunFam" id="3.30.230.10:FF:000003">
    <property type="entry name" value="Elongation factor G"/>
    <property type="match status" value="1"/>
</dbReference>
<name>S0FUU2_RUMCE</name>
<dbReference type="Pfam" id="PF14492">
    <property type="entry name" value="EFG_III"/>
    <property type="match status" value="1"/>
</dbReference>
<dbReference type="GO" id="GO:0003746">
    <property type="term" value="F:translation elongation factor activity"/>
    <property type="evidence" value="ECO:0007669"/>
    <property type="project" value="UniProtKB-UniRule"/>
</dbReference>
<evidence type="ECO:0000259" key="9">
    <source>
        <dbReference type="PROSITE" id="PS51722"/>
    </source>
</evidence>
<dbReference type="PANTHER" id="PTHR43261:SF1">
    <property type="entry name" value="RIBOSOME-RELEASING FACTOR 2, MITOCHONDRIAL"/>
    <property type="match status" value="1"/>
</dbReference>
<evidence type="ECO:0000256" key="1">
    <source>
        <dbReference type="ARBA" id="ARBA00005870"/>
    </source>
</evidence>
<feature type="binding site" evidence="8">
    <location>
        <begin position="81"/>
        <end position="85"/>
    </location>
    <ligand>
        <name>GTP</name>
        <dbReference type="ChEBI" id="CHEBI:37565"/>
    </ligand>
</feature>
<proteinExistence type="inferred from homology"/>
<dbReference type="GO" id="GO:0003924">
    <property type="term" value="F:GTPase activity"/>
    <property type="evidence" value="ECO:0007669"/>
    <property type="project" value="InterPro"/>
</dbReference>
<dbReference type="SUPFAM" id="SSF54980">
    <property type="entry name" value="EF-G C-terminal domain-like"/>
    <property type="match status" value="2"/>
</dbReference>
<evidence type="ECO:0000313" key="10">
    <source>
        <dbReference type="EMBL" id="EMS74081.1"/>
    </source>
</evidence>
<dbReference type="CDD" id="cd03713">
    <property type="entry name" value="EFG_mtEFG_C"/>
    <property type="match status" value="1"/>
</dbReference>
<feature type="domain" description="Tr-type G" evidence="9">
    <location>
        <begin position="8"/>
        <end position="282"/>
    </location>
</feature>
<dbReference type="Gene3D" id="2.40.30.10">
    <property type="entry name" value="Translation factors"/>
    <property type="match status" value="1"/>
</dbReference>
<dbReference type="RefSeq" id="WP_004623014.1">
    <property type="nucleotide sequence ID" value="NZ_AORV01000007.1"/>
</dbReference>
<dbReference type="Pfam" id="PF00679">
    <property type="entry name" value="EFG_C"/>
    <property type="match status" value="1"/>
</dbReference>
<dbReference type="SMART" id="SM00838">
    <property type="entry name" value="EFG_C"/>
    <property type="match status" value="1"/>
</dbReference>
<dbReference type="InterPro" id="IPR027417">
    <property type="entry name" value="P-loop_NTPase"/>
</dbReference>
<dbReference type="PRINTS" id="PR00315">
    <property type="entry name" value="ELONGATNFCT"/>
</dbReference>
<dbReference type="Pfam" id="PF22042">
    <property type="entry name" value="EF-G_D2"/>
    <property type="match status" value="1"/>
</dbReference>
<dbReference type="NCBIfam" id="TIGR00484">
    <property type="entry name" value="EF-G"/>
    <property type="match status" value="1"/>
</dbReference>
<dbReference type="FunFam" id="2.40.30.10:FF:000006">
    <property type="entry name" value="Elongation factor G"/>
    <property type="match status" value="1"/>
</dbReference>
<dbReference type="InterPro" id="IPR004540">
    <property type="entry name" value="Transl_elong_EFG/EF2"/>
</dbReference>
<dbReference type="Gene3D" id="3.40.50.300">
    <property type="entry name" value="P-loop containing nucleotide triphosphate hydrolases"/>
    <property type="match status" value="1"/>
</dbReference>
<dbReference type="PANTHER" id="PTHR43261">
    <property type="entry name" value="TRANSLATION ELONGATION FACTOR G-RELATED"/>
    <property type="match status" value="1"/>
</dbReference>
<dbReference type="FunFam" id="3.30.70.870:FF:000001">
    <property type="entry name" value="Elongation factor G"/>
    <property type="match status" value="1"/>
</dbReference>
<dbReference type="NCBIfam" id="TIGR00231">
    <property type="entry name" value="small_GTP"/>
    <property type="match status" value="1"/>
</dbReference>
<dbReference type="Gene3D" id="3.30.70.240">
    <property type="match status" value="1"/>
</dbReference>
<feature type="binding site" evidence="8">
    <location>
        <begin position="135"/>
        <end position="138"/>
    </location>
    <ligand>
        <name>GTP</name>
        <dbReference type="ChEBI" id="CHEBI:37565"/>
    </ligand>
</feature>
<dbReference type="InterPro" id="IPR000640">
    <property type="entry name" value="EFG_V-like"/>
</dbReference>
<dbReference type="Pfam" id="PF00009">
    <property type="entry name" value="GTP_EFTU"/>
    <property type="match status" value="1"/>
</dbReference>
<dbReference type="InterPro" id="IPR035647">
    <property type="entry name" value="EFG_III/V"/>
</dbReference>
<reference evidence="10 11" key="1">
    <citation type="journal article" date="2013" name="Genome Announc.">
        <title>Draft Genome Sequence of the Cellulolytic, Mesophilic, Anaerobic Bacterium Clostridium termitidis Strain CT1112 (DSM 5398).</title>
        <authorList>
            <person name="Lal S."/>
            <person name="Ramachandran U."/>
            <person name="Zhang X."/>
            <person name="Munir R."/>
            <person name="Sparling R."/>
            <person name="Levin D.B."/>
        </authorList>
    </citation>
    <scope>NUCLEOTIDE SEQUENCE [LARGE SCALE GENOMIC DNA]</scope>
    <source>
        <strain evidence="10 11">CT1112</strain>
    </source>
</reference>
<dbReference type="NCBIfam" id="NF009381">
    <property type="entry name" value="PRK12740.1-5"/>
    <property type="match status" value="1"/>
</dbReference>
<comment type="subcellular location">
    <subcellularLocation>
        <location evidence="8">Cytoplasm</location>
    </subcellularLocation>
</comment>
<comment type="similarity">
    <text evidence="1 8">Belongs to the TRAFAC class translation factor GTPase superfamily. Classic translation factor GTPase family. EF-G/EF-2 subfamily.</text>
</comment>
<accession>S0FUU2</accession>
<dbReference type="GO" id="GO:0005525">
    <property type="term" value="F:GTP binding"/>
    <property type="evidence" value="ECO:0007669"/>
    <property type="project" value="UniProtKB-UniRule"/>
</dbReference>
<dbReference type="InterPro" id="IPR047872">
    <property type="entry name" value="EFG_IV"/>
</dbReference>
<dbReference type="InterPro" id="IPR053905">
    <property type="entry name" value="EF-G-like_DII"/>
</dbReference>
<dbReference type="PROSITE" id="PS00301">
    <property type="entry name" value="G_TR_1"/>
    <property type="match status" value="1"/>
</dbReference>
<dbReference type="InterPro" id="IPR041095">
    <property type="entry name" value="EFG_II"/>
</dbReference>
<keyword evidence="3 8" id="KW-0963">Cytoplasm</keyword>
<keyword evidence="4 8" id="KW-0547">Nucleotide-binding</keyword>
<organism evidence="10 11">
    <name type="scientific">Ruminiclostridium cellobioparum subsp. termitidis CT1112</name>
    <dbReference type="NCBI Taxonomy" id="1195236"/>
    <lineage>
        <taxon>Bacteria</taxon>
        <taxon>Bacillati</taxon>
        <taxon>Bacillota</taxon>
        <taxon>Clostridia</taxon>
        <taxon>Eubacteriales</taxon>
        <taxon>Oscillospiraceae</taxon>
        <taxon>Ruminiclostridium</taxon>
    </lineage>
</organism>
<dbReference type="Pfam" id="PF03764">
    <property type="entry name" value="EFG_IV"/>
    <property type="match status" value="1"/>
</dbReference>
<feature type="binding site" evidence="8">
    <location>
        <begin position="17"/>
        <end position="24"/>
    </location>
    <ligand>
        <name>GTP</name>
        <dbReference type="ChEBI" id="CHEBI:37565"/>
    </ligand>
</feature>
<dbReference type="InterPro" id="IPR031157">
    <property type="entry name" value="G_TR_CS"/>
</dbReference>
<sequence length="695" mass="76698">MPRQFDLQHTRNIGIMAHIDAGKTTTTERILFYTGKVHKIGEVHEGAATMDWMEQEQERGITITSAATTAQWKGNRINIIDTPGHVDFTVEVERSLRVLDGSVTVFCAKGGVEPQSETVWRQADKYGVPRMAYVNKMDIMGADFYNVIGMMKDRLQCNAVPIQLPIGSEDTFKGIVDLINMKALLFKDDLGQLVEEASIPDDMADVVKKYRDLLLESVAEQDEETMMKYLEGEEITTEEIKKGIRLATISLKMIPVVCGSSYKNKGVQQMLDAVVDFMPSPLDIPAIKGMSVDGETEIERPADDNGPFSALAFKIMTDPYVGKLCFFRVYSGTLNSGSYVLNSTKGKRERIGRILQMHANHREEIQTVYSGDIAAAVGLKDTTTGDTLCEEANVVILESMEFPEPVIEVAIEPKTKAGQEKMGIALQKLAEEDPTFRVHTDSETGQTIIGGMGELHLDIIVDRMMREFKVEANVGNPQVSYKETIRKAVKSEMKYARQSGGKGQYGHCVIEIEPREPGEGYEFVNKITGGAIPKEYIAPIDAGIQEAMQAGVLGGYNVVDVRVILIDGSYHEVDSSEMAFKIAGSMAFKDGCRRANPVLLEPIMRVDVNVPEEYMGDVMGGLNSRRGRIEGMEARSGAQNIRAVVPLSEMFGYATALRSSTQGRGTFSMETSHFEEVPKSIQEKVIAGRSGKSND</sequence>
<dbReference type="FunFam" id="3.40.50.300:FF:000029">
    <property type="entry name" value="Elongation factor G"/>
    <property type="match status" value="1"/>
</dbReference>
<evidence type="ECO:0000256" key="8">
    <source>
        <dbReference type="HAMAP-Rule" id="MF_00054"/>
    </source>
</evidence>
<dbReference type="Gene3D" id="3.30.70.870">
    <property type="entry name" value="Elongation Factor G (Translational Gtpase), domain 3"/>
    <property type="match status" value="1"/>
</dbReference>
<evidence type="ECO:0000256" key="4">
    <source>
        <dbReference type="ARBA" id="ARBA00022741"/>
    </source>
</evidence>
<dbReference type="HAMAP" id="MF_00054_B">
    <property type="entry name" value="EF_G_EF_2_B"/>
    <property type="match status" value="1"/>
</dbReference>
<gene>
    <name evidence="8" type="primary">fusA</name>
    <name evidence="10" type="ORF">CTER_4154</name>
</gene>
<evidence type="ECO:0000256" key="7">
    <source>
        <dbReference type="ARBA" id="ARBA00023134"/>
    </source>
</evidence>
<dbReference type="PROSITE" id="PS51722">
    <property type="entry name" value="G_TR_2"/>
    <property type="match status" value="1"/>
</dbReference>
<evidence type="ECO:0000256" key="2">
    <source>
        <dbReference type="ARBA" id="ARBA00017872"/>
    </source>
</evidence>
<comment type="caution">
    <text evidence="10">The sequence shown here is derived from an EMBL/GenBank/DDBJ whole genome shotgun (WGS) entry which is preliminary data.</text>
</comment>
<dbReference type="Gene3D" id="3.30.230.10">
    <property type="match status" value="1"/>
</dbReference>